<organism evidence="1 2">
    <name type="scientific">Vaccinium darrowii</name>
    <dbReference type="NCBI Taxonomy" id="229202"/>
    <lineage>
        <taxon>Eukaryota</taxon>
        <taxon>Viridiplantae</taxon>
        <taxon>Streptophyta</taxon>
        <taxon>Embryophyta</taxon>
        <taxon>Tracheophyta</taxon>
        <taxon>Spermatophyta</taxon>
        <taxon>Magnoliopsida</taxon>
        <taxon>eudicotyledons</taxon>
        <taxon>Gunneridae</taxon>
        <taxon>Pentapetalae</taxon>
        <taxon>asterids</taxon>
        <taxon>Ericales</taxon>
        <taxon>Ericaceae</taxon>
        <taxon>Vaccinioideae</taxon>
        <taxon>Vaccinieae</taxon>
        <taxon>Vaccinium</taxon>
    </lineage>
</organism>
<evidence type="ECO:0000313" key="2">
    <source>
        <dbReference type="Proteomes" id="UP000828048"/>
    </source>
</evidence>
<name>A0ACB7YBK7_9ERIC</name>
<dbReference type="EMBL" id="CM037158">
    <property type="protein sequence ID" value="KAH7850958.1"/>
    <property type="molecule type" value="Genomic_DNA"/>
</dbReference>
<comment type="caution">
    <text evidence="1">The sequence shown here is derived from an EMBL/GenBank/DDBJ whole genome shotgun (WGS) entry which is preliminary data.</text>
</comment>
<protein>
    <submittedName>
        <fullName evidence="1">Uncharacterized protein</fullName>
    </submittedName>
</protein>
<proteinExistence type="predicted"/>
<evidence type="ECO:0000313" key="1">
    <source>
        <dbReference type="EMBL" id="KAH7850958.1"/>
    </source>
</evidence>
<keyword evidence="2" id="KW-1185">Reference proteome</keyword>
<dbReference type="Proteomes" id="UP000828048">
    <property type="component" value="Chromosome 8"/>
</dbReference>
<reference evidence="1 2" key="1">
    <citation type="journal article" date="2021" name="Hortic Res">
        <title>High-quality reference genome and annotation aids understanding of berry development for evergreen blueberry (Vaccinium darrowii).</title>
        <authorList>
            <person name="Yu J."/>
            <person name="Hulse-Kemp A.M."/>
            <person name="Babiker E."/>
            <person name="Staton M."/>
        </authorList>
    </citation>
    <scope>NUCLEOTIDE SEQUENCE [LARGE SCALE GENOMIC DNA]</scope>
    <source>
        <strain evidence="2">cv. NJ 8807/NJ 8810</strain>
        <tissue evidence="1">Young leaf</tissue>
    </source>
</reference>
<gene>
    <name evidence="1" type="ORF">Vadar_005193</name>
</gene>
<sequence length="117" mass="12494">MADNGSSSEIMRHSTSAFPQWSKICSNLADTSRSIGVGGETSIEEFVLCPANELTDDQEPTAEGDKIRLYGPQEDVSWVARPVTGQSTIGLASRAGSIINQNVPLMDPLVTLFGSVH</sequence>
<accession>A0ACB7YBK7</accession>